<dbReference type="SUPFAM" id="SSF54928">
    <property type="entry name" value="RNA-binding domain, RBD"/>
    <property type="match status" value="1"/>
</dbReference>
<evidence type="ECO:0000256" key="2">
    <source>
        <dbReference type="ARBA" id="ARBA00022884"/>
    </source>
</evidence>
<dbReference type="Gene3D" id="3.30.70.330">
    <property type="match status" value="1"/>
</dbReference>
<keyword evidence="1" id="KW-0677">Repeat</keyword>
<dbReference type="Pfam" id="PF00076">
    <property type="entry name" value="RRM_1"/>
    <property type="match status" value="1"/>
</dbReference>
<keyword evidence="2 3" id="KW-0694">RNA-binding</keyword>
<protein>
    <recommendedName>
        <fullName evidence="5">RRM domain-containing protein</fullName>
    </recommendedName>
</protein>
<name>A0AAV0BEJ4_PHAPC</name>
<dbReference type="InterPro" id="IPR000504">
    <property type="entry name" value="RRM_dom"/>
</dbReference>
<dbReference type="SMART" id="SM00360">
    <property type="entry name" value="RRM"/>
    <property type="match status" value="2"/>
</dbReference>
<comment type="caution">
    <text evidence="6">The sequence shown here is derived from an EMBL/GenBank/DDBJ whole genome shotgun (WGS) entry which is preliminary data.</text>
</comment>
<reference evidence="6" key="1">
    <citation type="submission" date="2022-06" db="EMBL/GenBank/DDBJ databases">
        <authorList>
            <consortium name="SYNGENTA / RWTH Aachen University"/>
        </authorList>
    </citation>
    <scope>NUCLEOTIDE SEQUENCE</scope>
</reference>
<evidence type="ECO:0000259" key="5">
    <source>
        <dbReference type="PROSITE" id="PS50102"/>
    </source>
</evidence>
<feature type="compositionally biased region" description="Gly residues" evidence="4">
    <location>
        <begin position="328"/>
        <end position="347"/>
    </location>
</feature>
<evidence type="ECO:0000256" key="4">
    <source>
        <dbReference type="SAM" id="MobiDB-lite"/>
    </source>
</evidence>
<proteinExistence type="predicted"/>
<dbReference type="CDD" id="cd00590">
    <property type="entry name" value="RRM_SF"/>
    <property type="match status" value="1"/>
</dbReference>
<evidence type="ECO:0000313" key="6">
    <source>
        <dbReference type="EMBL" id="CAH7684831.1"/>
    </source>
</evidence>
<evidence type="ECO:0000256" key="3">
    <source>
        <dbReference type="PROSITE-ProRule" id="PRU00176"/>
    </source>
</evidence>
<dbReference type="PROSITE" id="PS50102">
    <property type="entry name" value="RRM"/>
    <property type="match status" value="1"/>
</dbReference>
<organism evidence="6 7">
    <name type="scientific">Phakopsora pachyrhizi</name>
    <name type="common">Asian soybean rust disease fungus</name>
    <dbReference type="NCBI Taxonomy" id="170000"/>
    <lineage>
        <taxon>Eukaryota</taxon>
        <taxon>Fungi</taxon>
        <taxon>Dikarya</taxon>
        <taxon>Basidiomycota</taxon>
        <taxon>Pucciniomycotina</taxon>
        <taxon>Pucciniomycetes</taxon>
        <taxon>Pucciniales</taxon>
        <taxon>Phakopsoraceae</taxon>
        <taxon>Phakopsora</taxon>
    </lineage>
</organism>
<evidence type="ECO:0000313" key="7">
    <source>
        <dbReference type="Proteomes" id="UP001153365"/>
    </source>
</evidence>
<keyword evidence="7" id="KW-1185">Reference proteome</keyword>
<dbReference type="InterPro" id="IPR035979">
    <property type="entry name" value="RBD_domain_sf"/>
</dbReference>
<feature type="domain" description="RRM" evidence="5">
    <location>
        <begin position="84"/>
        <end position="161"/>
    </location>
</feature>
<sequence length="347" mass="37004">MISKQLARTTFQALKSTTSSSGAASGATRVAISSLIRATKPNRCELTPIRLISSCPIRFEESASSNISGQPTNISATTGEEFPHAVYLSNLSFAVTEELLTEFLKQHVPVKKVDIVRNPEGAARGFGFAKFTTLPEAEEAVKVINGLDFLGRQVVAAISQKRPVLSDASNQLFMSGFPVQGEADEAVLRKELNEKLGFQPRVIRFHRFPGGFLKGTGHIEFEDAKTLEQILVKLQELGPTQPISVNGHILSLVKARPLLQPRNRAGRGGFAGMRGRGGYGGQPGYGAQYGGQYGDNSNGYGATQGGDYQGQGYNNSAYDSPYPPFSQGSGGYDSRGSGGNSGGNSAY</sequence>
<gene>
    <name evidence="6" type="ORF">PPACK8108_LOCUS19259</name>
</gene>
<dbReference type="EMBL" id="CALTRL010005689">
    <property type="protein sequence ID" value="CAH7684831.1"/>
    <property type="molecule type" value="Genomic_DNA"/>
</dbReference>
<feature type="region of interest" description="Disordered" evidence="4">
    <location>
        <begin position="298"/>
        <end position="347"/>
    </location>
</feature>
<dbReference type="PANTHER" id="PTHR23236">
    <property type="entry name" value="EUKARYOTIC TRANSLATION INITIATION FACTOR 4B/4H"/>
    <property type="match status" value="1"/>
</dbReference>
<evidence type="ECO:0000256" key="1">
    <source>
        <dbReference type="ARBA" id="ARBA00022737"/>
    </source>
</evidence>
<dbReference type="Proteomes" id="UP001153365">
    <property type="component" value="Unassembled WGS sequence"/>
</dbReference>
<dbReference type="GO" id="GO:0003723">
    <property type="term" value="F:RNA binding"/>
    <property type="evidence" value="ECO:0007669"/>
    <property type="project" value="UniProtKB-UniRule"/>
</dbReference>
<dbReference type="PANTHER" id="PTHR23236:SF119">
    <property type="entry name" value="NUCLEAR RNA-BINDING PROTEIN SART-3"/>
    <property type="match status" value="1"/>
</dbReference>
<dbReference type="AlphaFoldDB" id="A0AAV0BEJ4"/>
<accession>A0AAV0BEJ4</accession>
<dbReference type="InterPro" id="IPR012677">
    <property type="entry name" value="Nucleotide-bd_a/b_plait_sf"/>
</dbReference>